<dbReference type="EMBL" id="ASGP02000003">
    <property type="protein sequence ID" value="KAH9516492.1"/>
    <property type="molecule type" value="Genomic_DNA"/>
</dbReference>
<gene>
    <name evidence="1" type="ORF">DERF_007227</name>
</gene>
<reference evidence="1" key="2">
    <citation type="journal article" date="2022" name="Res Sq">
        <title>Comparative Genomics Reveals Insights into the Divergent Evolution of Astigmatic Mites and Household Pest Adaptations.</title>
        <authorList>
            <person name="Xiong Q."/>
            <person name="Wan A.T.-Y."/>
            <person name="Liu X.-Y."/>
            <person name="Fung C.S.-H."/>
            <person name="Xiao X."/>
            <person name="Malainual N."/>
            <person name="Hou J."/>
            <person name="Wang L."/>
            <person name="Wang M."/>
            <person name="Yang K."/>
            <person name="Cui Y."/>
            <person name="Leung E."/>
            <person name="Nong W."/>
            <person name="Shin S.-K."/>
            <person name="Au S."/>
            <person name="Jeong K.Y."/>
            <person name="Chew F.T."/>
            <person name="Hui J."/>
            <person name="Leung T.F."/>
            <person name="Tungtrongchitr A."/>
            <person name="Zhong N."/>
            <person name="Liu Z."/>
            <person name="Tsui S."/>
        </authorList>
    </citation>
    <scope>NUCLEOTIDE SEQUENCE</scope>
    <source>
        <strain evidence="1">Derf</strain>
        <tissue evidence="1">Whole organism</tissue>
    </source>
</reference>
<keyword evidence="2" id="KW-1185">Reference proteome</keyword>
<protein>
    <submittedName>
        <fullName evidence="1">Uncharacterized protein</fullName>
    </submittedName>
</protein>
<accession>A0A922L7S0</accession>
<dbReference type="AlphaFoldDB" id="A0A922L7S0"/>
<dbReference type="Proteomes" id="UP000790347">
    <property type="component" value="Unassembled WGS sequence"/>
</dbReference>
<proteinExistence type="predicted"/>
<organism evidence="1 2">
    <name type="scientific">Dermatophagoides farinae</name>
    <name type="common">American house dust mite</name>
    <dbReference type="NCBI Taxonomy" id="6954"/>
    <lineage>
        <taxon>Eukaryota</taxon>
        <taxon>Metazoa</taxon>
        <taxon>Ecdysozoa</taxon>
        <taxon>Arthropoda</taxon>
        <taxon>Chelicerata</taxon>
        <taxon>Arachnida</taxon>
        <taxon>Acari</taxon>
        <taxon>Acariformes</taxon>
        <taxon>Sarcoptiformes</taxon>
        <taxon>Astigmata</taxon>
        <taxon>Psoroptidia</taxon>
        <taxon>Analgoidea</taxon>
        <taxon>Pyroglyphidae</taxon>
        <taxon>Dermatophagoidinae</taxon>
        <taxon>Dermatophagoides</taxon>
    </lineage>
</organism>
<sequence length="60" mass="7241">MKAIRWIRQQFLHRLYHHHHLSLSLSSSKQIESSEINNNMNSIREPTIQSCFETARFKPY</sequence>
<evidence type="ECO:0000313" key="2">
    <source>
        <dbReference type="Proteomes" id="UP000790347"/>
    </source>
</evidence>
<evidence type="ECO:0000313" key="1">
    <source>
        <dbReference type="EMBL" id="KAH9516492.1"/>
    </source>
</evidence>
<comment type="caution">
    <text evidence="1">The sequence shown here is derived from an EMBL/GenBank/DDBJ whole genome shotgun (WGS) entry which is preliminary data.</text>
</comment>
<reference evidence="1" key="1">
    <citation type="submission" date="2013-05" db="EMBL/GenBank/DDBJ databases">
        <authorList>
            <person name="Yim A.K.Y."/>
            <person name="Chan T.F."/>
            <person name="Ji K.M."/>
            <person name="Liu X.Y."/>
            <person name="Zhou J.W."/>
            <person name="Li R.Q."/>
            <person name="Yang K.Y."/>
            <person name="Li J."/>
            <person name="Li M."/>
            <person name="Law P.T.W."/>
            <person name="Wu Y.L."/>
            <person name="Cai Z.L."/>
            <person name="Qin H."/>
            <person name="Bao Y."/>
            <person name="Leung R.K.K."/>
            <person name="Ng P.K.S."/>
            <person name="Zou J."/>
            <person name="Zhong X.J."/>
            <person name="Ran P.X."/>
            <person name="Zhong N.S."/>
            <person name="Liu Z.G."/>
            <person name="Tsui S.K.W."/>
        </authorList>
    </citation>
    <scope>NUCLEOTIDE SEQUENCE</scope>
    <source>
        <strain evidence="1">Derf</strain>
        <tissue evidence="1">Whole organism</tissue>
    </source>
</reference>
<name>A0A922L7S0_DERFA</name>